<dbReference type="GO" id="GO:0071949">
    <property type="term" value="F:FAD binding"/>
    <property type="evidence" value="ECO:0007669"/>
    <property type="project" value="InterPro"/>
</dbReference>
<dbReference type="PRINTS" id="PR00420">
    <property type="entry name" value="RNGMNOXGNASE"/>
</dbReference>
<dbReference type="NCBIfam" id="TIGR02032">
    <property type="entry name" value="GG-red-SF"/>
    <property type="match status" value="1"/>
</dbReference>
<dbReference type="AlphaFoldDB" id="A0A2K8KXL8"/>
<dbReference type="SUPFAM" id="SSF51905">
    <property type="entry name" value="FAD/NAD(P)-binding domain"/>
    <property type="match status" value="1"/>
</dbReference>
<dbReference type="GO" id="GO:0016628">
    <property type="term" value="F:oxidoreductase activity, acting on the CH-CH group of donors, NAD or NADP as acceptor"/>
    <property type="evidence" value="ECO:0007669"/>
    <property type="project" value="InterPro"/>
</dbReference>
<dbReference type="InterPro" id="IPR002938">
    <property type="entry name" value="FAD-bd"/>
</dbReference>
<gene>
    <name evidence="2" type="ORF">Ga0123461_1259</name>
</gene>
<dbReference type="InterPro" id="IPR036188">
    <property type="entry name" value="FAD/NAD-bd_sf"/>
</dbReference>
<dbReference type="PANTHER" id="PTHR42685">
    <property type="entry name" value="GERANYLGERANYL DIPHOSPHATE REDUCTASE"/>
    <property type="match status" value="1"/>
</dbReference>
<name>A0A2K8KXL8_MARES</name>
<dbReference type="InterPro" id="IPR011777">
    <property type="entry name" value="Geranylgeranyl_Rdtase_fam"/>
</dbReference>
<reference evidence="2 3" key="1">
    <citation type="submission" date="2016-12" db="EMBL/GenBank/DDBJ databases">
        <title>Isolation and genomic insights into novel planktonic Zetaproteobacteria from stratified waters of the Chesapeake Bay.</title>
        <authorList>
            <person name="McAllister S.M."/>
            <person name="Kato S."/>
            <person name="Chan C.S."/>
            <person name="Chiu B.K."/>
            <person name="Field E.K."/>
        </authorList>
    </citation>
    <scope>NUCLEOTIDE SEQUENCE [LARGE SCALE GENOMIC DNA]</scope>
    <source>
        <strain evidence="2 3">CP-5</strain>
    </source>
</reference>
<sequence>MDFDVVIIGSGPAGGMAAIQCAEAGLKTALFEKVNLPRRKVCAGGVVKRAIKLLPKDLEYPIESICDTVELRLHDPEKSFQEHRKDLVTMVNRVDFDYAIIKHAEKKGAQILDGVEVKSVIPCEEHVDIITANKRYSAAYLIIAEGANSRIANNFWDDDRVLAPALESEIMLPPEKLSEFQGVARFDFDIITSGYAWVFPKKDHISVGICSFSSKKPNLNKLFDDYKLKIGLTGQHEERNRQGFIIPVKPRQQTYMKQRMILVGDAAGFADPITAEGFTYAFKSGIEAGQAIVKGANPEEVHQLYHKGINEAIVQELNIVSKLSKPFYFSQRMRKTLFKRYGARLCRGMADLIEGKQSYHKALAKRAFIARLIINTK</sequence>
<feature type="domain" description="FAD-binding" evidence="1">
    <location>
        <begin position="3"/>
        <end position="153"/>
    </location>
</feature>
<dbReference type="Pfam" id="PF01494">
    <property type="entry name" value="FAD_binding_3"/>
    <property type="match status" value="1"/>
</dbReference>
<organism evidence="2 3">
    <name type="scientific">Mariprofundus aestuarium</name>
    <dbReference type="NCBI Taxonomy" id="1921086"/>
    <lineage>
        <taxon>Bacteria</taxon>
        <taxon>Pseudomonadati</taxon>
        <taxon>Pseudomonadota</taxon>
        <taxon>Candidatius Mariprofundia</taxon>
        <taxon>Mariprofundales</taxon>
        <taxon>Mariprofundaceae</taxon>
        <taxon>Mariprofundus</taxon>
    </lineage>
</organism>
<dbReference type="Gene3D" id="3.50.50.60">
    <property type="entry name" value="FAD/NAD(P)-binding domain"/>
    <property type="match status" value="1"/>
</dbReference>
<evidence type="ECO:0000259" key="1">
    <source>
        <dbReference type="Pfam" id="PF01494"/>
    </source>
</evidence>
<protein>
    <submittedName>
        <fullName evidence="2">Geranylgeranyl reductase family</fullName>
    </submittedName>
</protein>
<dbReference type="OrthoDB" id="417034at2"/>
<dbReference type="KEGG" id="maes:Ga0123461_1259"/>
<dbReference type="PANTHER" id="PTHR42685:SF22">
    <property type="entry name" value="CONDITIONED MEDIUM FACTOR RECEPTOR 1"/>
    <property type="match status" value="1"/>
</dbReference>
<dbReference type="InterPro" id="IPR050407">
    <property type="entry name" value="Geranylgeranyl_reductase"/>
</dbReference>
<keyword evidence="3" id="KW-1185">Reference proteome</keyword>
<dbReference type="EMBL" id="CP018799">
    <property type="protein sequence ID" value="ATX79678.1"/>
    <property type="molecule type" value="Genomic_DNA"/>
</dbReference>
<proteinExistence type="predicted"/>
<dbReference type="Proteomes" id="UP000231701">
    <property type="component" value="Chromosome"/>
</dbReference>
<dbReference type="RefSeq" id="WP_100277546.1">
    <property type="nucleotide sequence ID" value="NZ_CP018799.1"/>
</dbReference>
<accession>A0A2K8KXL8</accession>
<evidence type="ECO:0000313" key="2">
    <source>
        <dbReference type="EMBL" id="ATX79678.1"/>
    </source>
</evidence>
<evidence type="ECO:0000313" key="3">
    <source>
        <dbReference type="Proteomes" id="UP000231701"/>
    </source>
</evidence>